<dbReference type="Pfam" id="PF02518">
    <property type="entry name" value="HATPase_c"/>
    <property type="match status" value="1"/>
</dbReference>
<keyword evidence="1" id="KW-1133">Transmembrane helix</keyword>
<feature type="transmembrane region" description="Helical" evidence="1">
    <location>
        <begin position="43"/>
        <end position="63"/>
    </location>
</feature>
<dbReference type="AlphaFoldDB" id="A0A3D4V4F5"/>
<feature type="transmembrane region" description="Helical" evidence="1">
    <location>
        <begin position="16"/>
        <end position="37"/>
    </location>
</feature>
<dbReference type="GO" id="GO:0016020">
    <property type="term" value="C:membrane"/>
    <property type="evidence" value="ECO:0007669"/>
    <property type="project" value="InterPro"/>
</dbReference>
<keyword evidence="1" id="KW-0472">Membrane</keyword>
<dbReference type="SUPFAM" id="SSF55874">
    <property type="entry name" value="ATPase domain of HSP90 chaperone/DNA topoisomerase II/histidine kinase"/>
    <property type="match status" value="1"/>
</dbReference>
<proteinExistence type="predicted"/>
<feature type="transmembrane region" description="Helical" evidence="1">
    <location>
        <begin position="84"/>
        <end position="104"/>
    </location>
</feature>
<dbReference type="InterPro" id="IPR003594">
    <property type="entry name" value="HATPase_dom"/>
</dbReference>
<dbReference type="Gene3D" id="3.30.565.10">
    <property type="entry name" value="Histidine kinase-like ATPase, C-terminal domain"/>
    <property type="match status" value="1"/>
</dbReference>
<dbReference type="OMA" id="TVHPHFM"/>
<evidence type="ECO:0000256" key="1">
    <source>
        <dbReference type="SAM" id="Phobius"/>
    </source>
</evidence>
<evidence type="ECO:0000313" key="5">
    <source>
        <dbReference type="Proteomes" id="UP000264071"/>
    </source>
</evidence>
<evidence type="ECO:0000259" key="2">
    <source>
        <dbReference type="Pfam" id="PF02518"/>
    </source>
</evidence>
<dbReference type="InterPro" id="IPR036890">
    <property type="entry name" value="HATPase_C_sf"/>
</dbReference>
<dbReference type="EMBL" id="DPIY01000002">
    <property type="protein sequence ID" value="HCT56009.1"/>
    <property type="molecule type" value="Genomic_DNA"/>
</dbReference>
<accession>A0A3D4V4F5</accession>
<dbReference type="GO" id="GO:0000155">
    <property type="term" value="F:phosphorelay sensor kinase activity"/>
    <property type="evidence" value="ECO:0007669"/>
    <property type="project" value="InterPro"/>
</dbReference>
<protein>
    <submittedName>
        <fullName evidence="4">Uncharacterized protein</fullName>
    </submittedName>
</protein>
<reference evidence="4 5" key="1">
    <citation type="journal article" date="2018" name="Nat. Biotechnol.">
        <title>A standardized bacterial taxonomy based on genome phylogeny substantially revises the tree of life.</title>
        <authorList>
            <person name="Parks D.H."/>
            <person name="Chuvochina M."/>
            <person name="Waite D.W."/>
            <person name="Rinke C."/>
            <person name="Skarshewski A."/>
            <person name="Chaumeil P.A."/>
            <person name="Hugenholtz P."/>
        </authorList>
    </citation>
    <scope>NUCLEOTIDE SEQUENCE [LARGE SCALE GENOMIC DNA]</scope>
    <source>
        <strain evidence="4">UBA8844</strain>
    </source>
</reference>
<feature type="domain" description="Signal transduction histidine kinase internal region" evidence="3">
    <location>
        <begin position="164"/>
        <end position="245"/>
    </location>
</feature>
<dbReference type="PANTHER" id="PTHR34220">
    <property type="entry name" value="SENSOR HISTIDINE KINASE YPDA"/>
    <property type="match status" value="1"/>
</dbReference>
<name>A0A3D4V4F5_9BACT</name>
<dbReference type="InterPro" id="IPR010559">
    <property type="entry name" value="Sig_transdc_His_kin_internal"/>
</dbReference>
<evidence type="ECO:0000313" key="4">
    <source>
        <dbReference type="EMBL" id="HCT56009.1"/>
    </source>
</evidence>
<sequence length="353" mass="38468">MMPAWNVPMHHIRSTLLYFAAWCPFVLLYAVLVAHTAQLPTTVAIVASVRTVGLGALLGLLVRAHAQRSPWPAPLSAGFIVRQAVGAVLYAGAWAGLILVTMWLDLGSWERVAFVSSDWIGWQGFNGIVGYVVIAGLTWMGVASKQSQEMESQRHEADALRVRAELEALRGRLDPHFLFNTLHSLMALSRLDPARTEQALGQLSDLLRYVLDSKRGAREQVQLADELHFVRTYLALEALRYGERLRVSIDIEDDTLDFVVPSLTVQPIVENAIRHAVAPRADGGHIALSARFDAESLILTVADDGPASAAPSGGTGIGLDALHRRLRLLYGTRARVDAIHGTSGFTVTVHVPA</sequence>
<feature type="transmembrane region" description="Helical" evidence="1">
    <location>
        <begin position="124"/>
        <end position="144"/>
    </location>
</feature>
<dbReference type="Proteomes" id="UP000264071">
    <property type="component" value="Unassembled WGS sequence"/>
</dbReference>
<keyword evidence="1" id="KW-0812">Transmembrane</keyword>
<comment type="caution">
    <text evidence="4">The sequence shown here is derived from an EMBL/GenBank/DDBJ whole genome shotgun (WGS) entry which is preliminary data.</text>
</comment>
<dbReference type="InterPro" id="IPR050640">
    <property type="entry name" value="Bact_2-comp_sensor_kinase"/>
</dbReference>
<gene>
    <name evidence="4" type="ORF">DGD08_02225</name>
</gene>
<evidence type="ECO:0000259" key="3">
    <source>
        <dbReference type="Pfam" id="PF06580"/>
    </source>
</evidence>
<dbReference type="Pfam" id="PF06580">
    <property type="entry name" value="His_kinase"/>
    <property type="match status" value="1"/>
</dbReference>
<feature type="domain" description="Histidine kinase/HSP90-like ATPase" evidence="2">
    <location>
        <begin position="265"/>
        <end position="352"/>
    </location>
</feature>
<organism evidence="4 5">
    <name type="scientific">Gemmatimonas aurantiaca</name>
    <dbReference type="NCBI Taxonomy" id="173480"/>
    <lineage>
        <taxon>Bacteria</taxon>
        <taxon>Pseudomonadati</taxon>
        <taxon>Gemmatimonadota</taxon>
        <taxon>Gemmatimonadia</taxon>
        <taxon>Gemmatimonadales</taxon>
        <taxon>Gemmatimonadaceae</taxon>
        <taxon>Gemmatimonas</taxon>
    </lineage>
</organism>
<dbReference type="PANTHER" id="PTHR34220:SF7">
    <property type="entry name" value="SENSOR HISTIDINE KINASE YPDA"/>
    <property type="match status" value="1"/>
</dbReference>